<sequence>MVDHSWIKSMQGELNQFKRLDVWELVPLPEGSHAIKVKWLWENKTDAENTVIWNKSHLGYSQQEGIDFEESFAPITRLEAVRMFVAYTAHKNFIIYQMDVKTAFLNGPLKDEVFVNQPDGFVDPDFPNHVYRVTTRVS</sequence>
<feature type="domain" description="Reverse transcriptase Ty1/copia-type" evidence="1">
    <location>
        <begin position="21"/>
        <end position="133"/>
    </location>
</feature>
<comment type="caution">
    <text evidence="2">The sequence shown here is derived from an EMBL/GenBank/DDBJ whole genome shotgun (WGS) entry which is preliminary data.</text>
</comment>
<dbReference type="EMBL" id="BQNB010013871">
    <property type="protein sequence ID" value="GJT21221.1"/>
    <property type="molecule type" value="Genomic_DNA"/>
</dbReference>
<dbReference type="InterPro" id="IPR013103">
    <property type="entry name" value="RVT_2"/>
</dbReference>
<evidence type="ECO:0000313" key="2">
    <source>
        <dbReference type="EMBL" id="GJT21221.1"/>
    </source>
</evidence>
<evidence type="ECO:0000313" key="3">
    <source>
        <dbReference type="Proteomes" id="UP001151760"/>
    </source>
</evidence>
<dbReference type="Proteomes" id="UP001151760">
    <property type="component" value="Unassembled WGS sequence"/>
</dbReference>
<evidence type="ECO:0000259" key="1">
    <source>
        <dbReference type="Pfam" id="PF07727"/>
    </source>
</evidence>
<organism evidence="2 3">
    <name type="scientific">Tanacetum coccineum</name>
    <dbReference type="NCBI Taxonomy" id="301880"/>
    <lineage>
        <taxon>Eukaryota</taxon>
        <taxon>Viridiplantae</taxon>
        <taxon>Streptophyta</taxon>
        <taxon>Embryophyta</taxon>
        <taxon>Tracheophyta</taxon>
        <taxon>Spermatophyta</taxon>
        <taxon>Magnoliopsida</taxon>
        <taxon>eudicotyledons</taxon>
        <taxon>Gunneridae</taxon>
        <taxon>Pentapetalae</taxon>
        <taxon>asterids</taxon>
        <taxon>campanulids</taxon>
        <taxon>Asterales</taxon>
        <taxon>Asteraceae</taxon>
        <taxon>Asteroideae</taxon>
        <taxon>Anthemideae</taxon>
        <taxon>Anthemidinae</taxon>
        <taxon>Tanacetum</taxon>
    </lineage>
</organism>
<gene>
    <name evidence="2" type="ORF">Tco_0891158</name>
</gene>
<proteinExistence type="predicted"/>
<protein>
    <submittedName>
        <fullName evidence="2">Retrovirus-related pol polyprotein from transposon TNT 1-94</fullName>
    </submittedName>
</protein>
<reference evidence="2" key="1">
    <citation type="journal article" date="2022" name="Int. J. Mol. Sci.">
        <title>Draft Genome of Tanacetum Coccineum: Genomic Comparison of Closely Related Tanacetum-Family Plants.</title>
        <authorList>
            <person name="Yamashiro T."/>
            <person name="Shiraishi A."/>
            <person name="Nakayama K."/>
            <person name="Satake H."/>
        </authorList>
    </citation>
    <scope>NUCLEOTIDE SEQUENCE</scope>
</reference>
<name>A0ABQ5C2F7_9ASTR</name>
<dbReference type="Pfam" id="PF07727">
    <property type="entry name" value="RVT_2"/>
    <property type="match status" value="1"/>
</dbReference>
<keyword evidence="3" id="KW-1185">Reference proteome</keyword>
<reference evidence="2" key="2">
    <citation type="submission" date="2022-01" db="EMBL/GenBank/DDBJ databases">
        <authorList>
            <person name="Yamashiro T."/>
            <person name="Shiraishi A."/>
            <person name="Satake H."/>
            <person name="Nakayama K."/>
        </authorList>
    </citation>
    <scope>NUCLEOTIDE SEQUENCE</scope>
</reference>
<accession>A0ABQ5C2F7</accession>